<dbReference type="EMBL" id="QGHB01000008">
    <property type="protein sequence ID" value="PWK84503.1"/>
    <property type="molecule type" value="Genomic_DNA"/>
</dbReference>
<feature type="compositionally biased region" description="Basic and acidic residues" evidence="5">
    <location>
        <begin position="635"/>
        <end position="645"/>
    </location>
</feature>
<feature type="domain" description="Bacterial transcriptional activator" evidence="8">
    <location>
        <begin position="898"/>
        <end position="1037"/>
    </location>
</feature>
<dbReference type="PANTHER" id="PTHR35807:SF1">
    <property type="entry name" value="TRANSCRIPTIONAL REGULATOR REDD"/>
    <property type="match status" value="1"/>
</dbReference>
<dbReference type="Gene3D" id="1.10.10.10">
    <property type="entry name" value="Winged helix-like DNA-binding domain superfamily/Winged helix DNA-binding domain"/>
    <property type="match status" value="1"/>
</dbReference>
<feature type="region of interest" description="Disordered" evidence="5">
    <location>
        <begin position="635"/>
        <end position="787"/>
    </location>
</feature>
<sequence length="1057" mass="112339">MAATPQPSRRKPRRRTRRWAWPGAGRVLRALGRLVRGVLAATVLAALLGGLPWALTHFVGWPLPDHLPSWAELQGVLLGPMTTTFLLDFLACLTWLVWAFFTLDVARCAVEIARDARMPDLSAAGPVHRIAAVLVGAVLISILGQRAGLPATSPAAGGAAAEVVATAPAWSTPSEQGKFAVVRPAAYSAPEHNEATGAVEQPSRAKSAVVLPYNPDTGVYDSLWRMSERTLGDGNRWPEIYALNKGKPQPNGGTFTQPGLIFPGEEMALPDDATVSSPPATAPVPPPITPPPAPELPPSSTTTPRPSTTQRPATSEALPTTQAPPATQAPPSTGAVDEPGISWGEELFVGLGLAAAVSAALVAARRRNRRRYQPGSGDRSDLPVAPVVYQLRLAHLRADHDTTSDDEIDLDWPTERPPRAPAPPLVLGTHADVPDVLDDQAPVLPVGVRDGREIAVDLADAHGLGLLGAGAPAAVRALLVAILSTAATTTQRPATVIVPADDLAALFGRRVAQAPLPAGVRVAADLDAALDMLESETLVRVGQLTSTGQPWEPVVLAARAPGRQARRLQAVLDNGSTVGVTGLLLGQWSAGVTAYVRDDGTISTTSPGFGEPLRGARVFRLGDDHLADLLDLLRHADPDPGHEPELSEAAVDEPRPAAVPRPHVVVDDPVPFTVEPPDTVVDRDARPDDRGPAGSENTIQAPVADTDLELLAAPGDDGRRSDGELEILGPELAPATSPGIRLRPVKSLRSDADQATQNAGESHRHGRPSGSKPQGPAEPHEASSAPLRVSVLGPPRVWWRSAPATPDGETAEREITSAFQPRLRELLVFLALHPDGASREALIAALWATSPPERTTNAMNTALSRLRRAVAAATGNVLSDLVVVGEGRYRLDPELVEVDYHHFAAAVAARRAAVTDADRVEAYRRIVDSYTGPLADGLSTDWIETAREAIRRDAIDAVAALARALVEDDPQQTLDLLEIARAFDPHNELIYRDIMRLQERLGQLDAIPRTLTLLTTRLAEVDDRPTHQAVDLADRLRRRHDAPGEPGRADRGHSRAG</sequence>
<evidence type="ECO:0000256" key="1">
    <source>
        <dbReference type="ARBA" id="ARBA00005820"/>
    </source>
</evidence>
<feature type="transmembrane region" description="Helical" evidence="6">
    <location>
        <begin position="34"/>
        <end position="55"/>
    </location>
</feature>
<dbReference type="Gene3D" id="1.25.40.10">
    <property type="entry name" value="Tetratricopeptide repeat domain"/>
    <property type="match status" value="1"/>
</dbReference>
<keyword evidence="4" id="KW-0804">Transcription</keyword>
<reference evidence="9 10" key="1">
    <citation type="submission" date="2018-05" db="EMBL/GenBank/DDBJ databases">
        <title>Genomic Encyclopedia of Type Strains, Phase IV (KMG-IV): sequencing the most valuable type-strain genomes for metagenomic binning, comparative biology and taxonomic classification.</title>
        <authorList>
            <person name="Goeker M."/>
        </authorList>
    </citation>
    <scope>NUCLEOTIDE SEQUENCE [LARGE SCALE GENOMIC DNA]</scope>
    <source>
        <strain evidence="9 10">DSM 45480</strain>
    </source>
</reference>
<feature type="compositionally biased region" description="Basic and acidic residues" evidence="5">
    <location>
        <begin position="1041"/>
        <end position="1057"/>
    </location>
</feature>
<dbReference type="GO" id="GO:0003677">
    <property type="term" value="F:DNA binding"/>
    <property type="evidence" value="ECO:0007669"/>
    <property type="project" value="UniProtKB-KW"/>
</dbReference>
<feature type="transmembrane region" description="Helical" evidence="6">
    <location>
        <begin position="127"/>
        <end position="144"/>
    </location>
</feature>
<feature type="region of interest" description="Disordered" evidence="5">
    <location>
        <begin position="1029"/>
        <end position="1057"/>
    </location>
</feature>
<keyword evidence="3 9" id="KW-0238">DNA-binding</keyword>
<dbReference type="SUPFAM" id="SSF46894">
    <property type="entry name" value="C-terminal effector domain of the bipartite response regulators"/>
    <property type="match status" value="1"/>
</dbReference>
<evidence type="ECO:0000256" key="6">
    <source>
        <dbReference type="SAM" id="Phobius"/>
    </source>
</evidence>
<dbReference type="InterPro" id="IPR036388">
    <property type="entry name" value="WH-like_DNA-bd_sf"/>
</dbReference>
<feature type="region of interest" description="Disordered" evidence="5">
    <location>
        <begin position="400"/>
        <end position="421"/>
    </location>
</feature>
<evidence type="ECO:0000256" key="5">
    <source>
        <dbReference type="SAM" id="MobiDB-lite"/>
    </source>
</evidence>
<feature type="compositionally biased region" description="Basic and acidic residues" evidence="5">
    <location>
        <begin position="680"/>
        <end position="691"/>
    </location>
</feature>
<dbReference type="InterPro" id="IPR016032">
    <property type="entry name" value="Sig_transdc_resp-reg_C-effctor"/>
</dbReference>
<feature type="compositionally biased region" description="Pro residues" evidence="5">
    <location>
        <begin position="280"/>
        <end position="297"/>
    </location>
</feature>
<evidence type="ECO:0000313" key="9">
    <source>
        <dbReference type="EMBL" id="PWK84503.1"/>
    </source>
</evidence>
<dbReference type="RefSeq" id="WP_109638812.1">
    <property type="nucleotide sequence ID" value="NZ_QGHB01000008.1"/>
</dbReference>
<proteinExistence type="inferred from homology"/>
<dbReference type="InterPro" id="IPR011990">
    <property type="entry name" value="TPR-like_helical_dom_sf"/>
</dbReference>
<protein>
    <submittedName>
        <fullName evidence="9">DNA-binding SARP family transcriptional activator</fullName>
    </submittedName>
</protein>
<feature type="compositionally biased region" description="Low complexity" evidence="5">
    <location>
        <begin position="298"/>
        <end position="331"/>
    </location>
</feature>
<gene>
    <name evidence="9" type="ORF">C8D88_108118</name>
</gene>
<dbReference type="PANTHER" id="PTHR35807">
    <property type="entry name" value="TRANSCRIPTIONAL REGULATOR REDD-RELATED"/>
    <property type="match status" value="1"/>
</dbReference>
<feature type="region of interest" description="Disordered" evidence="5">
    <location>
        <begin position="244"/>
        <end position="339"/>
    </location>
</feature>
<evidence type="ECO:0000256" key="4">
    <source>
        <dbReference type="ARBA" id="ARBA00023163"/>
    </source>
</evidence>
<feature type="transmembrane region" description="Helical" evidence="6">
    <location>
        <begin position="85"/>
        <end position="106"/>
    </location>
</feature>
<accession>A0A316HWK2</accession>
<comment type="caution">
    <text evidence="9">The sequence shown here is derived from an EMBL/GenBank/DDBJ whole genome shotgun (WGS) entry which is preliminary data.</text>
</comment>
<evidence type="ECO:0000259" key="7">
    <source>
        <dbReference type="SMART" id="SM00862"/>
    </source>
</evidence>
<keyword evidence="6" id="KW-0472">Membrane</keyword>
<keyword evidence="6" id="KW-1133">Transmembrane helix</keyword>
<dbReference type="InterPro" id="IPR051677">
    <property type="entry name" value="AfsR-DnrI-RedD_regulator"/>
</dbReference>
<evidence type="ECO:0000256" key="3">
    <source>
        <dbReference type="ARBA" id="ARBA00023125"/>
    </source>
</evidence>
<keyword evidence="6" id="KW-0812">Transmembrane</keyword>
<dbReference type="SMART" id="SM01043">
    <property type="entry name" value="BTAD"/>
    <property type="match status" value="1"/>
</dbReference>
<evidence type="ECO:0000313" key="10">
    <source>
        <dbReference type="Proteomes" id="UP000246005"/>
    </source>
</evidence>
<evidence type="ECO:0000256" key="2">
    <source>
        <dbReference type="ARBA" id="ARBA00023015"/>
    </source>
</evidence>
<dbReference type="InterPro" id="IPR001867">
    <property type="entry name" value="OmpR/PhoB-type_DNA-bd"/>
</dbReference>
<keyword evidence="2" id="KW-0805">Transcription regulation</keyword>
<dbReference type="GO" id="GO:0000160">
    <property type="term" value="P:phosphorelay signal transduction system"/>
    <property type="evidence" value="ECO:0007669"/>
    <property type="project" value="InterPro"/>
</dbReference>
<dbReference type="InterPro" id="IPR005158">
    <property type="entry name" value="BTAD"/>
</dbReference>
<dbReference type="SMART" id="SM00862">
    <property type="entry name" value="Trans_reg_C"/>
    <property type="match status" value="1"/>
</dbReference>
<dbReference type="AlphaFoldDB" id="A0A316HWK2"/>
<name>A0A316HWK2_9PSEU</name>
<feature type="compositionally biased region" description="Low complexity" evidence="5">
    <location>
        <begin position="656"/>
        <end position="679"/>
    </location>
</feature>
<feature type="domain" description="OmpR/PhoB-type" evidence="7">
    <location>
        <begin position="812"/>
        <end position="891"/>
    </location>
</feature>
<dbReference type="Proteomes" id="UP000246005">
    <property type="component" value="Unassembled WGS sequence"/>
</dbReference>
<dbReference type="GO" id="GO:0006355">
    <property type="term" value="P:regulation of DNA-templated transcription"/>
    <property type="evidence" value="ECO:0007669"/>
    <property type="project" value="InterPro"/>
</dbReference>
<organism evidence="9 10">
    <name type="scientific">Lentzea atacamensis</name>
    <dbReference type="NCBI Taxonomy" id="531938"/>
    <lineage>
        <taxon>Bacteria</taxon>
        <taxon>Bacillati</taxon>
        <taxon>Actinomycetota</taxon>
        <taxon>Actinomycetes</taxon>
        <taxon>Pseudonocardiales</taxon>
        <taxon>Pseudonocardiaceae</taxon>
        <taxon>Lentzea</taxon>
    </lineage>
</organism>
<evidence type="ECO:0000259" key="8">
    <source>
        <dbReference type="SMART" id="SM01043"/>
    </source>
</evidence>
<comment type="similarity">
    <text evidence="1">Belongs to the AfsR/DnrI/RedD regulatory family.</text>
</comment>